<evidence type="ECO:0000313" key="2">
    <source>
        <dbReference type="Proteomes" id="UP000005566"/>
    </source>
</evidence>
<dbReference type="AlphaFoldDB" id="H7FNU8"/>
<name>H7FNU8_FLAFP</name>
<organism evidence="1 2">
    <name type="scientific">Flavobacterium frigoris (strain PS1)</name>
    <dbReference type="NCBI Taxonomy" id="1086011"/>
    <lineage>
        <taxon>Bacteria</taxon>
        <taxon>Pseudomonadati</taxon>
        <taxon>Bacteroidota</taxon>
        <taxon>Flavobacteriia</taxon>
        <taxon>Flavobacteriales</taxon>
        <taxon>Flavobacteriaceae</taxon>
        <taxon>Flavobacterium</taxon>
    </lineage>
</organism>
<proteinExistence type="predicted"/>
<reference evidence="1 2" key="1">
    <citation type="journal article" date="2014" name="Acta Crystallogr. D">
        <title>Structure-based characterization and antifreeze properties of a hyperactive ice-binding protein from the Antarctic bacterium Flavobacterium frigoris PS1.</title>
        <authorList>
            <person name="Do H."/>
            <person name="Kim S.J."/>
            <person name="Kim H.J."/>
            <person name="Lee J.H."/>
        </authorList>
    </citation>
    <scope>NUCLEOTIDE SEQUENCE [LARGE SCALE GENOMIC DNA]</scope>
    <source>
        <strain evidence="1 2">PS1</strain>
    </source>
</reference>
<dbReference type="EMBL" id="AHKF01000010">
    <property type="protein sequence ID" value="EIA10087.1"/>
    <property type="molecule type" value="Genomic_DNA"/>
</dbReference>
<sequence>MVKTSANALILRSNYDTIFIFLRTLKNILRNRIITDFTKK</sequence>
<dbReference type="Proteomes" id="UP000005566">
    <property type="component" value="Unassembled WGS sequence"/>
</dbReference>
<keyword evidence="2" id="KW-1185">Reference proteome</keyword>
<comment type="caution">
    <text evidence="1">The sequence shown here is derived from an EMBL/GenBank/DDBJ whole genome shotgun (WGS) entry which is preliminary data.</text>
</comment>
<evidence type="ECO:0000313" key="1">
    <source>
        <dbReference type="EMBL" id="EIA10087.1"/>
    </source>
</evidence>
<gene>
    <name evidence="1" type="ORF">HJ01_00769</name>
</gene>
<dbReference type="STRING" id="1086011.HJ01_00769"/>
<protein>
    <submittedName>
        <fullName evidence="1">Uncharacterized protein</fullName>
    </submittedName>
</protein>
<accession>H7FNU8</accession>